<sequence length="279" mass="30299">MRMLVPMALPPQIAVRSDGPAIALSEAERMTPAALADVLLASGHPPIVEADVGPEGMMPPAPPGVPVVNAIRLYTAATPADHPGFCEKTRIDVSLAPRMRRGDAVPAAPADAVTTTKLYRWARPAKDGTGCEAPAWSFFRRDDVLGDRSFSVVRRFATLRPARLRKLRITIDDRLTRNLADMVKAYPQDFPGISKDRLTPITDGRVALARFPISSIRYVAPYNASWPNDLLDKADLQDAAGREFDAVMVGTGGEWHAGIVFDGDQIVTIRFVRAIPPPS</sequence>
<gene>
    <name evidence="1" type="ORF">I6G38_05140</name>
</gene>
<dbReference type="AlphaFoldDB" id="A0A7T3ABS2"/>
<dbReference type="EMBL" id="CP065713">
    <property type="protein sequence ID" value="QPT09647.1"/>
    <property type="molecule type" value="Genomic_DNA"/>
</dbReference>
<accession>A0A7T3ABS2</accession>
<dbReference type="Proteomes" id="UP000594836">
    <property type="component" value="Chromosome"/>
</dbReference>
<name>A0A7T3ABS2_SPHPI</name>
<evidence type="ECO:0000313" key="1">
    <source>
        <dbReference type="EMBL" id="QPT09647.1"/>
    </source>
</evidence>
<protein>
    <submittedName>
        <fullName evidence="1">Uncharacterized protein</fullName>
    </submittedName>
</protein>
<dbReference type="RefSeq" id="WP_128130691.1">
    <property type="nucleotide sequence ID" value="NZ_CAMKZA010000017.1"/>
</dbReference>
<reference evidence="1 2" key="1">
    <citation type="submission" date="2020-12" db="EMBL/GenBank/DDBJ databases">
        <title>FDA dAtabase for Regulatory Grade micrObial Sequences (FDA-ARGOS): Supporting development and validation of Infectious Disease Dx tests.</title>
        <authorList>
            <person name="Sproer C."/>
            <person name="Gronow S."/>
            <person name="Severitt S."/>
            <person name="Schroder I."/>
            <person name="Tallon L."/>
            <person name="Sadzewicz L."/>
            <person name="Zhao X."/>
            <person name="Boylan J."/>
            <person name="Ott S."/>
            <person name="Bowen H."/>
            <person name="Vavikolanu K."/>
            <person name="Mehta A."/>
            <person name="Aluvathingal J."/>
            <person name="Nadendla S."/>
            <person name="Lowell S."/>
            <person name="Myers T."/>
            <person name="Yan Y."/>
            <person name="Sichtig H."/>
        </authorList>
    </citation>
    <scope>NUCLEOTIDE SEQUENCE [LARGE SCALE GENOMIC DNA]</scope>
    <source>
        <strain evidence="1 2">FDAARGOS_881</strain>
    </source>
</reference>
<evidence type="ECO:0000313" key="2">
    <source>
        <dbReference type="Proteomes" id="UP000594836"/>
    </source>
</evidence>
<proteinExistence type="predicted"/>
<organism evidence="1 2">
    <name type="scientific">Sphingomonas paucimobilis</name>
    <name type="common">Pseudomonas paucimobilis</name>
    <dbReference type="NCBI Taxonomy" id="13689"/>
    <lineage>
        <taxon>Bacteria</taxon>
        <taxon>Pseudomonadati</taxon>
        <taxon>Pseudomonadota</taxon>
        <taxon>Alphaproteobacteria</taxon>
        <taxon>Sphingomonadales</taxon>
        <taxon>Sphingomonadaceae</taxon>
        <taxon>Sphingomonas</taxon>
    </lineage>
</organism>